<protein>
    <submittedName>
        <fullName evidence="1">Uncharacterized protein</fullName>
    </submittedName>
</protein>
<reference evidence="1" key="1">
    <citation type="submission" date="2021-01" db="EMBL/GenBank/DDBJ databases">
        <authorList>
            <person name="Corre E."/>
            <person name="Pelletier E."/>
            <person name="Niang G."/>
            <person name="Scheremetjew M."/>
            <person name="Finn R."/>
            <person name="Kale V."/>
            <person name="Holt S."/>
            <person name="Cochrane G."/>
            <person name="Meng A."/>
            <person name="Brown T."/>
            <person name="Cohen L."/>
        </authorList>
    </citation>
    <scope>NUCLEOTIDE SEQUENCE</scope>
    <source>
        <strain evidence="1">SoJaBio B1-5/56/2</strain>
    </source>
</reference>
<dbReference type="AlphaFoldDB" id="A0A7S4UIK2"/>
<gene>
    <name evidence="1" type="ORF">NAES01612_LOCUS24209</name>
</gene>
<evidence type="ECO:0000313" key="1">
    <source>
        <dbReference type="EMBL" id="CAE2336052.1"/>
    </source>
</evidence>
<sequence length="102" mass="11794">MLRFDIRVRNGTEFLLEKIMACTTTALAQFMATDAELDSILEDIRAVHHREGETAVSLRADLKAIRAENDNDRRFIDDMGRFVNVQKAPNPRWILGKRQEIH</sequence>
<accession>A0A7S4UIK2</accession>
<proteinExistence type="predicted"/>
<dbReference type="EMBL" id="HBKR01037028">
    <property type="protein sequence ID" value="CAE2336052.1"/>
    <property type="molecule type" value="Transcribed_RNA"/>
</dbReference>
<organism evidence="1">
    <name type="scientific">Paramoeba aestuarina</name>
    <dbReference type="NCBI Taxonomy" id="180227"/>
    <lineage>
        <taxon>Eukaryota</taxon>
        <taxon>Amoebozoa</taxon>
        <taxon>Discosea</taxon>
        <taxon>Flabellinia</taxon>
        <taxon>Dactylopodida</taxon>
        <taxon>Paramoebidae</taxon>
        <taxon>Paramoeba</taxon>
    </lineage>
</organism>
<name>A0A7S4UIK2_9EUKA</name>